<organism evidence="3 4">
    <name type="scientific">Puccinia graminis f. sp. tritici</name>
    <dbReference type="NCBI Taxonomy" id="56615"/>
    <lineage>
        <taxon>Eukaryota</taxon>
        <taxon>Fungi</taxon>
        <taxon>Dikarya</taxon>
        <taxon>Basidiomycota</taxon>
        <taxon>Pucciniomycotina</taxon>
        <taxon>Pucciniomycetes</taxon>
        <taxon>Pucciniales</taxon>
        <taxon>Pucciniaceae</taxon>
        <taxon>Puccinia</taxon>
    </lineage>
</organism>
<evidence type="ECO:0000256" key="1">
    <source>
        <dbReference type="SAM" id="MobiDB-lite"/>
    </source>
</evidence>
<evidence type="ECO:0000313" key="4">
    <source>
        <dbReference type="Proteomes" id="UP000324748"/>
    </source>
</evidence>
<dbReference type="Proteomes" id="UP000324748">
    <property type="component" value="Unassembled WGS sequence"/>
</dbReference>
<comment type="caution">
    <text evidence="3">The sequence shown here is derived from an EMBL/GenBank/DDBJ whole genome shotgun (WGS) entry which is preliminary data.</text>
</comment>
<dbReference type="EMBL" id="VSWC01000054">
    <property type="protein sequence ID" value="KAA1099384.1"/>
    <property type="molecule type" value="Genomic_DNA"/>
</dbReference>
<keyword evidence="4" id="KW-1185">Reference proteome</keyword>
<accession>A0A5B0PFG8</accession>
<gene>
    <name evidence="3" type="ORF">PGT21_005608</name>
</gene>
<feature type="chain" id="PRO_5023073899" evidence="2">
    <location>
        <begin position="24"/>
        <end position="499"/>
    </location>
</feature>
<evidence type="ECO:0000313" key="3">
    <source>
        <dbReference type="EMBL" id="KAA1099384.1"/>
    </source>
</evidence>
<proteinExistence type="predicted"/>
<name>A0A5B0PFG8_PUCGR</name>
<keyword evidence="2" id="KW-0732">Signal</keyword>
<feature type="region of interest" description="Disordered" evidence="1">
    <location>
        <begin position="47"/>
        <end position="74"/>
    </location>
</feature>
<dbReference type="AlphaFoldDB" id="A0A5B0PFG8"/>
<sequence>MKLHTASQRIGILAFFLLEAAQSMELTRAASSGRLAEISDASDRAGSVVASSEEAKMSKSSLNQETGRNHITHHSVKAETYNLEGSLGDIDKRFQLRQDNLKNLQKSISESIKTRDGDEAVGMYDELANEFQFSAGELHSLRKDIFEKSQIQDGKEHTDLVNRLQDIINHTPQFKFPMHHSITSTEDEALQVQARELEAMFFRTIDFMHDKNMITHDALMKFLQKEPTSHRLTNHVMMDPKGQYNDLYVKLRKKGGLSYTLAPEHTSWLTSPDPFNKGPHPYYLVGSDGITMEFHFKDALASRKAVDIDTQFEGTRNDLQKLLSQILQSSKEETSDPASYYGQMTRKFRENAEELNSIHEKILQSASLPHGKNADQLNNLQTILKETPLLTEIPKEMKGTEKIKLKEHAKTLQALIFQTIDFMYQKKLIKLDEFEGFFREGNTMQRLANHLMLTSGGNFHTNLQIPFKLGSSEKIQGLITGFLNGNSKEFMRLAFPKPK</sequence>
<dbReference type="OrthoDB" id="2507740at2759"/>
<protein>
    <submittedName>
        <fullName evidence="3">Uncharacterized protein</fullName>
    </submittedName>
</protein>
<reference evidence="3 4" key="1">
    <citation type="submission" date="2019-05" db="EMBL/GenBank/DDBJ databases">
        <title>Emergence of the Ug99 lineage of the wheat stem rust pathogen through somatic hybridization.</title>
        <authorList>
            <person name="Li F."/>
            <person name="Upadhyaya N.M."/>
            <person name="Sperschneider J."/>
            <person name="Matny O."/>
            <person name="Nguyen-Phuc H."/>
            <person name="Mago R."/>
            <person name="Raley C."/>
            <person name="Miller M.E."/>
            <person name="Silverstein K.A.T."/>
            <person name="Henningsen E."/>
            <person name="Hirsch C.D."/>
            <person name="Visser B."/>
            <person name="Pretorius Z.A."/>
            <person name="Steffenson B.J."/>
            <person name="Schwessinger B."/>
            <person name="Dodds P.N."/>
            <person name="Figueroa M."/>
        </authorList>
    </citation>
    <scope>NUCLEOTIDE SEQUENCE [LARGE SCALE GENOMIC DNA]</scope>
    <source>
        <strain evidence="3">21-0</strain>
    </source>
</reference>
<evidence type="ECO:0000256" key="2">
    <source>
        <dbReference type="SAM" id="SignalP"/>
    </source>
</evidence>
<feature type="signal peptide" evidence="2">
    <location>
        <begin position="1"/>
        <end position="23"/>
    </location>
</feature>